<proteinExistence type="predicted"/>
<organism evidence="2 3">
    <name type="scientific">Caulobacter segnis</name>
    <dbReference type="NCBI Taxonomy" id="88688"/>
    <lineage>
        <taxon>Bacteria</taxon>
        <taxon>Pseudomonadati</taxon>
        <taxon>Pseudomonadota</taxon>
        <taxon>Alphaproteobacteria</taxon>
        <taxon>Caulobacterales</taxon>
        <taxon>Caulobacteraceae</taxon>
        <taxon>Caulobacter</taxon>
    </lineage>
</organism>
<dbReference type="SUPFAM" id="SSF52266">
    <property type="entry name" value="SGNH hydrolase"/>
    <property type="match status" value="1"/>
</dbReference>
<dbReference type="InterPro" id="IPR013830">
    <property type="entry name" value="SGNH_hydro"/>
</dbReference>
<dbReference type="InterPro" id="IPR036514">
    <property type="entry name" value="SGNH_hydro_sf"/>
</dbReference>
<dbReference type="RefSeq" id="WP_304273114.1">
    <property type="nucleotide sequence ID" value="NZ_QFQZ01000002.1"/>
</dbReference>
<protein>
    <recommendedName>
        <fullName evidence="1">SGNH hydrolase-type esterase domain-containing protein</fullName>
    </recommendedName>
</protein>
<feature type="domain" description="SGNH hydrolase-type esterase" evidence="1">
    <location>
        <begin position="163"/>
        <end position="297"/>
    </location>
</feature>
<name>A0A2W5VGY7_9CAUL</name>
<gene>
    <name evidence="2" type="ORF">DI526_01210</name>
</gene>
<dbReference type="InterPro" id="IPR051532">
    <property type="entry name" value="Ester_Hydrolysis_Enzymes"/>
</dbReference>
<dbReference type="EMBL" id="QFQZ01000002">
    <property type="protein sequence ID" value="PZR37163.1"/>
    <property type="molecule type" value="Genomic_DNA"/>
</dbReference>
<dbReference type="PANTHER" id="PTHR30383">
    <property type="entry name" value="THIOESTERASE 1/PROTEASE 1/LYSOPHOSPHOLIPASE L1"/>
    <property type="match status" value="1"/>
</dbReference>
<evidence type="ECO:0000313" key="3">
    <source>
        <dbReference type="Proteomes" id="UP000249393"/>
    </source>
</evidence>
<evidence type="ECO:0000313" key="2">
    <source>
        <dbReference type="EMBL" id="PZR37163.1"/>
    </source>
</evidence>
<dbReference type="PANTHER" id="PTHR30383:SF5">
    <property type="entry name" value="SGNH HYDROLASE-TYPE ESTERASE DOMAIN-CONTAINING PROTEIN"/>
    <property type="match status" value="1"/>
</dbReference>
<dbReference type="AlphaFoldDB" id="A0A2W5VGY7"/>
<dbReference type="Pfam" id="PF13472">
    <property type="entry name" value="Lipase_GDSL_2"/>
    <property type="match status" value="1"/>
</dbReference>
<comment type="caution">
    <text evidence="2">The sequence shown here is derived from an EMBL/GenBank/DDBJ whole genome shotgun (WGS) entry which is preliminary data.</text>
</comment>
<evidence type="ECO:0000259" key="1">
    <source>
        <dbReference type="Pfam" id="PF13472"/>
    </source>
</evidence>
<sequence length="537" mass="55322">MSISVGSRRAVLISGGVRITGVAQVGQVLMTRAPATWSVGGVAKAFLAPSTSYVPVPGDVGKSITATIAGVTSDPTAAVIDAPLPVFNPTLPYGARTGILADSIGQQNAQGVSRSGDATQGGAISRATGEITQALALDPRINAINWYDQNKGTGTSRFTDGSDQGVNGQTSTQIAARVSDLVARNVQLGIVAMGTNNTTQASIILADIATAVSALRAAGAAAIVATIRPNALANESVNRSKANIQAINASIRSYVAGLNDPLVKLWDAYKQYDRGDGYIDPLDTYDRLLHPNEAGAELGAWGASASSLSPYSLVAAIRSLVQPGDVYADLMAANPNVIVNPTLTGAAGTLGAGFTGVAPTSWRWEPQSAVASTVAVSVLPNAATGGQSAKAVITPSGSAAYERINFRIAAYNQNVSNLGGKWARLFAEVETDGTPWLMAPSVILTEVDTATAYQSGIGFQPSLNVGAGNYYSALRPVARRRLIMSEPVLLGPNATALSPSVQFAFMPAGATGTASVYVHRTWMATVPDPRPAWGVSV</sequence>
<dbReference type="GO" id="GO:0004622">
    <property type="term" value="F:phosphatidylcholine lysophospholipase activity"/>
    <property type="evidence" value="ECO:0007669"/>
    <property type="project" value="TreeGrafter"/>
</dbReference>
<dbReference type="Proteomes" id="UP000249393">
    <property type="component" value="Unassembled WGS sequence"/>
</dbReference>
<reference evidence="2 3" key="1">
    <citation type="submission" date="2017-08" db="EMBL/GenBank/DDBJ databases">
        <title>Infants hospitalized years apart are colonized by the same room-sourced microbial strains.</title>
        <authorList>
            <person name="Brooks B."/>
            <person name="Olm M.R."/>
            <person name="Firek B.A."/>
            <person name="Baker R."/>
            <person name="Thomas B.C."/>
            <person name="Morowitz M.J."/>
            <person name="Banfield J.F."/>
        </authorList>
    </citation>
    <scope>NUCLEOTIDE SEQUENCE [LARGE SCALE GENOMIC DNA]</scope>
    <source>
        <strain evidence="2">S2_003_000_R2_4</strain>
    </source>
</reference>
<accession>A0A2W5VGY7</accession>
<dbReference type="Gene3D" id="3.40.50.1110">
    <property type="entry name" value="SGNH hydrolase"/>
    <property type="match status" value="1"/>
</dbReference>